<gene>
    <name evidence="2" type="ORF">KGQ19_33735</name>
</gene>
<feature type="region of interest" description="Disordered" evidence="1">
    <location>
        <begin position="889"/>
        <end position="911"/>
    </location>
</feature>
<dbReference type="Proteomes" id="UP000730482">
    <property type="component" value="Unassembled WGS sequence"/>
</dbReference>
<dbReference type="RefSeq" id="WP_212016846.1">
    <property type="nucleotide sequence ID" value="NZ_JAAFYZ010000157.1"/>
</dbReference>
<dbReference type="PANTHER" id="PTHR30634:SF7">
    <property type="entry name" value="VWA DOMAIN-CONTAINING PROTEIN"/>
    <property type="match status" value="1"/>
</dbReference>
<organism evidence="2 3">
    <name type="scientific">Catenulispora pinistramenti</name>
    <dbReference type="NCBI Taxonomy" id="2705254"/>
    <lineage>
        <taxon>Bacteria</taxon>
        <taxon>Bacillati</taxon>
        <taxon>Actinomycetota</taxon>
        <taxon>Actinomycetes</taxon>
        <taxon>Catenulisporales</taxon>
        <taxon>Catenulisporaceae</taxon>
        <taxon>Catenulispora</taxon>
    </lineage>
</organism>
<name>A0ABS5L0S0_9ACTN</name>
<evidence type="ECO:0000256" key="1">
    <source>
        <dbReference type="SAM" id="MobiDB-lite"/>
    </source>
</evidence>
<keyword evidence="3" id="KW-1185">Reference proteome</keyword>
<feature type="region of interest" description="Disordered" evidence="1">
    <location>
        <begin position="798"/>
        <end position="850"/>
    </location>
</feature>
<dbReference type="PANTHER" id="PTHR30634">
    <property type="entry name" value="OUTER MEMBRANE LOLAB LIPOPROTEIN INSERTION APPARATUS"/>
    <property type="match status" value="1"/>
</dbReference>
<dbReference type="Gene3D" id="3.40.50.410">
    <property type="entry name" value="von Willebrand factor, type A domain"/>
    <property type="match status" value="1"/>
</dbReference>
<dbReference type="InterPro" id="IPR043737">
    <property type="entry name" value="DUF5682"/>
</dbReference>
<dbReference type="InterPro" id="IPR050458">
    <property type="entry name" value="LolB"/>
</dbReference>
<dbReference type="SUPFAM" id="SSF53300">
    <property type="entry name" value="vWA-like"/>
    <property type="match status" value="1"/>
</dbReference>
<evidence type="ECO:0000313" key="2">
    <source>
        <dbReference type="EMBL" id="MBS2551837.1"/>
    </source>
</evidence>
<dbReference type="Pfam" id="PF05762">
    <property type="entry name" value="VWA_CoxE"/>
    <property type="match status" value="1"/>
</dbReference>
<feature type="compositionally biased region" description="Low complexity" evidence="1">
    <location>
        <begin position="839"/>
        <end position="850"/>
    </location>
</feature>
<dbReference type="EMBL" id="JAAFYZ010000157">
    <property type="protein sequence ID" value="MBS2551837.1"/>
    <property type="molecule type" value="Genomic_DNA"/>
</dbReference>
<comment type="caution">
    <text evidence="2">The sequence shown here is derived from an EMBL/GenBank/DDBJ whole genome shotgun (WGS) entry which is preliminary data.</text>
</comment>
<evidence type="ECO:0000313" key="3">
    <source>
        <dbReference type="Proteomes" id="UP000730482"/>
    </source>
</evidence>
<accession>A0ABS5L0S0</accession>
<feature type="compositionally biased region" description="Low complexity" evidence="1">
    <location>
        <begin position="811"/>
        <end position="832"/>
    </location>
</feature>
<dbReference type="InterPro" id="IPR036465">
    <property type="entry name" value="vWFA_dom_sf"/>
</dbReference>
<dbReference type="InterPro" id="IPR008912">
    <property type="entry name" value="Uncharacterised_CoxE"/>
</dbReference>
<proteinExistence type="predicted"/>
<reference evidence="2 3" key="1">
    <citation type="submission" date="2020-02" db="EMBL/GenBank/DDBJ databases">
        <title>Acidophilic actinobacteria isolated from forest soil.</title>
        <authorList>
            <person name="Golinska P."/>
        </authorList>
    </citation>
    <scope>NUCLEOTIDE SEQUENCE [LARGE SCALE GENOMIC DNA]</scope>
    <source>
        <strain evidence="2 3">NL8</strain>
    </source>
</reference>
<sequence>MSSRAEASSGAQAPVVSVAAETAGPDEAVDALAGSLDPYLIGVRHHSPAIASAIGAMLDAAAPRVLLIELPTEAAAWLPWLADPATRAPVALAGKQDSGLAFYPFADFSPELAAIRWAARAGVEVVPFDLPLADEGWSATGTGTRAGAPTLAEAMKAAASGRPDDDLWDRLVEARAPGNGAERIRRAALAIGWSFRHDAARAGAVEERDLRREQWMRDCLAAHAGRRVAVVAGSFHIPALTGAAATASQTQSAEKVREALASVTTSAMSLVPYAFPLLDERSGYPSGIRDPAWQQAVFEAGGDADAVEAALAAKTVAVCRHLRAAGHPAGPAEAAQVVRLAVDLARLRGLPAPARGELVESLQSVLAQGETLGRGRMVAAAMSAVLVGQGRGRVAPSAPRSGLRPAVVELLEELRLPGPDETAKDQRDLRLDPLRSPLDRRREITLRRLLTCGVGYAEPADVGTPDGAPALTRRWRASWSPTVEANLDLLTIHGVTLDQATEGRLRQVLRGQAEAGGPTPGETVAGLNAAAECGLPALAGERLRAVAGELVPSASLPELLAAADTVDAIRFGHIAGIGPADLACAPDLPELSATLDTAAVGRLDGMRGSDDAGEARTIAALAMRAWRVGGELRLDAALRALEAEGSPLISGAAAGARALIGTLSGERLGRRAAGWLDAATDAESRTALRRRLVGLLTAAEPLVGSDPEILGALADRIESLPDQDFLSRLPALRGGFAAVSPAARDRLLAAVEQRIGQAVRDWGATQAGPEALLAATLADRAGQAALAAAGMVIADPGPAPARASQAADSVSPSTITADPTAPTTTTTPSTTPAEPPTTTPASTLSASTLSASTLSAPTRWRLLLGRDRQALPPSGLRYATALDELYGQDQGEGAAHGHDARPGAGAGNERPYPSVREWSEDLADLFGVSVREEVLGQAAAAGRLDAVAELDPAAVRPSVELLRQVLSLAGGLPESAVARLRPLVKRIVEQLAAELAHRLRPALTGLTSPLPTNRPSGALDLPRTIRANLATARRAPDATVTLLPERPVFHTRARRQSDWRIILVVDVSGSMESSVIWSALTASVFAALPALTTHFLAFSTEVVDLTDRAADPLSLLMEVRVGGGTHIATGLAAARPLVTVPTRTMVVLISDFEDGAPLGTLLAEVRALAEAGCTLLGCASLDDDGRPRYSTGTAGALVSAGMPVAALSPTELAAWVGEQVRSR</sequence>
<protein>
    <submittedName>
        <fullName evidence="2">VWA domain-containing protein</fullName>
    </submittedName>
</protein>
<dbReference type="Pfam" id="PF18934">
    <property type="entry name" value="DUF5682"/>
    <property type="match status" value="1"/>
</dbReference>